<evidence type="ECO:0000256" key="4">
    <source>
        <dbReference type="SAM" id="MobiDB-lite"/>
    </source>
</evidence>
<dbReference type="Proteomes" id="UP000272729">
    <property type="component" value="Unassembled WGS sequence"/>
</dbReference>
<dbReference type="AlphaFoldDB" id="A0A495X014"/>
<accession>A0A495X014</accession>
<keyword evidence="7" id="KW-1185">Reference proteome</keyword>
<evidence type="ECO:0000256" key="2">
    <source>
        <dbReference type="ARBA" id="ARBA00022679"/>
    </source>
</evidence>
<dbReference type="Pfam" id="PF13649">
    <property type="entry name" value="Methyltransf_25"/>
    <property type="match status" value="1"/>
</dbReference>
<gene>
    <name evidence="6" type="ORF">DFJ66_0457</name>
</gene>
<dbReference type="PANTHER" id="PTHR43464:SF19">
    <property type="entry name" value="UBIQUINONE BIOSYNTHESIS O-METHYLTRANSFERASE, MITOCHONDRIAL"/>
    <property type="match status" value="1"/>
</dbReference>
<keyword evidence="3" id="KW-0949">S-adenosyl-L-methionine</keyword>
<dbReference type="SUPFAM" id="SSF53335">
    <property type="entry name" value="S-adenosyl-L-methionine-dependent methyltransferases"/>
    <property type="match status" value="1"/>
</dbReference>
<feature type="region of interest" description="Disordered" evidence="4">
    <location>
        <begin position="195"/>
        <end position="214"/>
    </location>
</feature>
<feature type="domain" description="Methyltransferase" evidence="5">
    <location>
        <begin position="53"/>
        <end position="146"/>
    </location>
</feature>
<dbReference type="EMBL" id="RBXR01000001">
    <property type="protein sequence ID" value="RKT67282.1"/>
    <property type="molecule type" value="Genomic_DNA"/>
</dbReference>
<evidence type="ECO:0000256" key="3">
    <source>
        <dbReference type="ARBA" id="ARBA00022691"/>
    </source>
</evidence>
<keyword evidence="2 6" id="KW-0808">Transferase</keyword>
<keyword evidence="1 6" id="KW-0489">Methyltransferase</keyword>
<name>A0A495X014_9PSEU</name>
<proteinExistence type="predicted"/>
<evidence type="ECO:0000313" key="7">
    <source>
        <dbReference type="Proteomes" id="UP000272729"/>
    </source>
</evidence>
<dbReference type="InterPro" id="IPR029063">
    <property type="entry name" value="SAM-dependent_MTases_sf"/>
</dbReference>
<organism evidence="6 7">
    <name type="scientific">Saccharothrix variisporea</name>
    <dbReference type="NCBI Taxonomy" id="543527"/>
    <lineage>
        <taxon>Bacteria</taxon>
        <taxon>Bacillati</taxon>
        <taxon>Actinomycetota</taxon>
        <taxon>Actinomycetes</taxon>
        <taxon>Pseudonocardiales</taxon>
        <taxon>Pseudonocardiaceae</taxon>
        <taxon>Saccharothrix</taxon>
    </lineage>
</organism>
<dbReference type="CDD" id="cd02440">
    <property type="entry name" value="AdoMet_MTases"/>
    <property type="match status" value="1"/>
</dbReference>
<sequence length="219" mass="24132">MWHPSATPVHSAAMTTAEEYWETFYLDRDQVWSGRVNPLLEREVRDLPPGTALDLGCAEGGDAVWLAARGWRVTGVDISATALARAAARAEEAGVEIAFERHDLAESFPDGEFDLVSAQFLHSPVEREGERDAVLKRAKDAVAPGGVLVVAGHAGWPSWQHDHPHADYRFPTTADVLAALDLDEDWVVETDEVVEREHNGPEGQPGTRADNVVRVRRLR</sequence>
<evidence type="ECO:0000259" key="5">
    <source>
        <dbReference type="Pfam" id="PF13649"/>
    </source>
</evidence>
<evidence type="ECO:0000256" key="1">
    <source>
        <dbReference type="ARBA" id="ARBA00022603"/>
    </source>
</evidence>
<reference evidence="6 7" key="1">
    <citation type="submission" date="2018-10" db="EMBL/GenBank/DDBJ databases">
        <title>Sequencing the genomes of 1000 actinobacteria strains.</title>
        <authorList>
            <person name="Klenk H.-P."/>
        </authorList>
    </citation>
    <scope>NUCLEOTIDE SEQUENCE [LARGE SCALE GENOMIC DNA]</scope>
    <source>
        <strain evidence="6 7">DSM 43911</strain>
    </source>
</reference>
<dbReference type="PANTHER" id="PTHR43464">
    <property type="entry name" value="METHYLTRANSFERASE"/>
    <property type="match status" value="1"/>
</dbReference>
<dbReference type="InterPro" id="IPR041698">
    <property type="entry name" value="Methyltransf_25"/>
</dbReference>
<evidence type="ECO:0000313" key="6">
    <source>
        <dbReference type="EMBL" id="RKT67282.1"/>
    </source>
</evidence>
<protein>
    <submittedName>
        <fullName evidence="6">Methyltransferase family protein</fullName>
    </submittedName>
</protein>
<dbReference type="GO" id="GO:0008168">
    <property type="term" value="F:methyltransferase activity"/>
    <property type="evidence" value="ECO:0007669"/>
    <property type="project" value="UniProtKB-KW"/>
</dbReference>
<comment type="caution">
    <text evidence="6">The sequence shown here is derived from an EMBL/GenBank/DDBJ whole genome shotgun (WGS) entry which is preliminary data.</text>
</comment>
<dbReference type="GO" id="GO:0032259">
    <property type="term" value="P:methylation"/>
    <property type="evidence" value="ECO:0007669"/>
    <property type="project" value="UniProtKB-KW"/>
</dbReference>
<dbReference type="Gene3D" id="3.40.50.150">
    <property type="entry name" value="Vaccinia Virus protein VP39"/>
    <property type="match status" value="1"/>
</dbReference>